<dbReference type="InterPro" id="IPR053714">
    <property type="entry name" value="Iso_Racemase_Enz_sf"/>
</dbReference>
<evidence type="ECO:0000313" key="2">
    <source>
        <dbReference type="Proteomes" id="UP000606490"/>
    </source>
</evidence>
<dbReference type="Pfam" id="PF17645">
    <property type="entry name" value="Amdase"/>
    <property type="match status" value="1"/>
</dbReference>
<dbReference type="EMBL" id="JAEUXJ010000005">
    <property type="protein sequence ID" value="MBL6456517.1"/>
    <property type="molecule type" value="Genomic_DNA"/>
</dbReference>
<dbReference type="PIRSF" id="PIRSF015736">
    <property type="entry name" value="MI"/>
    <property type="match status" value="1"/>
</dbReference>
<name>A0ABS1V5I3_9PROT</name>
<dbReference type="InterPro" id="IPR026286">
    <property type="entry name" value="MaiA/AMDase"/>
</dbReference>
<dbReference type="PANTHER" id="PTHR40267:SF1">
    <property type="entry name" value="BLR3294 PROTEIN"/>
    <property type="match status" value="1"/>
</dbReference>
<protein>
    <submittedName>
        <fullName evidence="1">Aspartate/glutamate racemase family protein</fullName>
    </submittedName>
</protein>
<evidence type="ECO:0000313" key="1">
    <source>
        <dbReference type="EMBL" id="MBL6456517.1"/>
    </source>
</evidence>
<reference evidence="1 2" key="1">
    <citation type="submission" date="2021-01" db="EMBL/GenBank/DDBJ databases">
        <title>Belnapia mucosa sp. nov. and Belnapia arida sp. nov., isolated from the Tabernas Desert (Almeria, Spain).</title>
        <authorList>
            <person name="Molina-Menor E."/>
            <person name="Vidal-Verdu A."/>
            <person name="Calonge A."/>
            <person name="Satari L."/>
            <person name="Pereto Magraner J."/>
            <person name="Porcar Miralles M."/>
        </authorList>
    </citation>
    <scope>NUCLEOTIDE SEQUENCE [LARGE SCALE GENOMIC DNA]</scope>
    <source>
        <strain evidence="1 2">T6</strain>
    </source>
</reference>
<gene>
    <name evidence="1" type="ORF">JMJ55_14380</name>
</gene>
<sequence>MIRLGMLTPSSNTVLEPQTAAMLADLPGVTAHFARLRVVAIDLGEGSRAQFTPGPMLAAAELLADARVHAICWNGTSGAWLGLEQDRAICEAITQGTGLPALTATTALLAALEGFGARRIGLVTPYLGSVQAAITARWAERGLDCVAERHLEDPGNFSFAEHTEAVVAGMVREVAAARPEAIVIHCTNFRGAGVAAALEAETGIPVLDSIAVSLWGALRAAGAETAGLARWGRLFALPR</sequence>
<keyword evidence="2" id="KW-1185">Reference proteome</keyword>
<dbReference type="Gene3D" id="3.40.50.12500">
    <property type="match status" value="1"/>
</dbReference>
<organism evidence="1 2">
    <name type="scientific">Belnapia mucosa</name>
    <dbReference type="NCBI Taxonomy" id="2804532"/>
    <lineage>
        <taxon>Bacteria</taxon>
        <taxon>Pseudomonadati</taxon>
        <taxon>Pseudomonadota</taxon>
        <taxon>Alphaproteobacteria</taxon>
        <taxon>Acetobacterales</taxon>
        <taxon>Roseomonadaceae</taxon>
        <taxon>Belnapia</taxon>
    </lineage>
</organism>
<dbReference type="PANTHER" id="PTHR40267">
    <property type="entry name" value="BLR3294 PROTEIN"/>
    <property type="match status" value="1"/>
</dbReference>
<comment type="caution">
    <text evidence="1">The sequence shown here is derived from an EMBL/GenBank/DDBJ whole genome shotgun (WGS) entry which is preliminary data.</text>
</comment>
<dbReference type="RefSeq" id="WP_202826252.1">
    <property type="nucleotide sequence ID" value="NZ_JAEUXJ010000005.1"/>
</dbReference>
<accession>A0ABS1V5I3</accession>
<proteinExistence type="predicted"/>
<dbReference type="Proteomes" id="UP000606490">
    <property type="component" value="Unassembled WGS sequence"/>
</dbReference>